<dbReference type="PROSITE" id="PS50198">
    <property type="entry name" value="PPIC_PPIASE_2"/>
    <property type="match status" value="1"/>
</dbReference>
<dbReference type="InterPro" id="IPR023058">
    <property type="entry name" value="PPIase_PpiC_CS"/>
</dbReference>
<comment type="caution">
    <text evidence="4">The sequence shown here is derived from an EMBL/GenBank/DDBJ whole genome shotgun (WGS) entry which is preliminary data.</text>
</comment>
<dbReference type="SUPFAM" id="SSF54534">
    <property type="entry name" value="FKBP-like"/>
    <property type="match status" value="1"/>
</dbReference>
<dbReference type="Pfam" id="PF00639">
    <property type="entry name" value="Rotamase"/>
    <property type="match status" value="1"/>
</dbReference>
<dbReference type="InterPro" id="IPR046357">
    <property type="entry name" value="PPIase_dom_sf"/>
</dbReference>
<evidence type="ECO:0000259" key="3">
    <source>
        <dbReference type="PROSITE" id="PS50198"/>
    </source>
</evidence>
<evidence type="ECO:0000313" key="4">
    <source>
        <dbReference type="EMBL" id="MCD2193754.1"/>
    </source>
</evidence>
<dbReference type="InterPro" id="IPR027304">
    <property type="entry name" value="Trigger_fact/SurA_dom_sf"/>
</dbReference>
<evidence type="ECO:0000256" key="1">
    <source>
        <dbReference type="PROSITE-ProRule" id="PRU00278"/>
    </source>
</evidence>
<dbReference type="PROSITE" id="PS01096">
    <property type="entry name" value="PPIC_PPIASE_1"/>
    <property type="match status" value="1"/>
</dbReference>
<name>A0ABS8P662_9PSEU</name>
<dbReference type="EC" id="5.2.1.8" evidence="4"/>
<dbReference type="GO" id="GO:0003755">
    <property type="term" value="F:peptidyl-prolyl cis-trans isomerase activity"/>
    <property type="evidence" value="ECO:0007669"/>
    <property type="project" value="UniProtKB-EC"/>
</dbReference>
<dbReference type="EMBL" id="JAJNDB010000001">
    <property type="protein sequence ID" value="MCD2193754.1"/>
    <property type="molecule type" value="Genomic_DNA"/>
</dbReference>
<evidence type="ECO:0000313" key="5">
    <source>
        <dbReference type="Proteomes" id="UP001199469"/>
    </source>
</evidence>
<dbReference type="RefSeq" id="WP_230732476.1">
    <property type="nucleotide sequence ID" value="NZ_JAJNDB010000001.1"/>
</dbReference>
<organism evidence="4 5">
    <name type="scientific">Actinomycetospora endophytica</name>
    <dbReference type="NCBI Taxonomy" id="2291215"/>
    <lineage>
        <taxon>Bacteria</taxon>
        <taxon>Bacillati</taxon>
        <taxon>Actinomycetota</taxon>
        <taxon>Actinomycetes</taxon>
        <taxon>Pseudonocardiales</taxon>
        <taxon>Pseudonocardiaceae</taxon>
        <taxon>Actinomycetospora</taxon>
    </lineage>
</organism>
<dbReference type="SUPFAM" id="SSF109998">
    <property type="entry name" value="Triger factor/SurA peptide-binding domain-like"/>
    <property type="match status" value="1"/>
</dbReference>
<feature type="compositionally biased region" description="Low complexity" evidence="2">
    <location>
        <begin position="350"/>
        <end position="360"/>
    </location>
</feature>
<dbReference type="PANTHER" id="PTHR47245:SF2">
    <property type="entry name" value="PEPTIDYL-PROLYL CIS-TRANS ISOMERASE HP_0175-RELATED"/>
    <property type="match status" value="1"/>
</dbReference>
<keyword evidence="1 4" id="KW-0413">Isomerase</keyword>
<dbReference type="Proteomes" id="UP001199469">
    <property type="component" value="Unassembled WGS sequence"/>
</dbReference>
<dbReference type="InterPro" id="IPR050245">
    <property type="entry name" value="PrsA_foldase"/>
</dbReference>
<dbReference type="Gene3D" id="1.10.4030.10">
    <property type="entry name" value="Porin chaperone SurA, peptide-binding domain"/>
    <property type="match status" value="1"/>
</dbReference>
<accession>A0ABS8P662</accession>
<dbReference type="Pfam" id="PF13624">
    <property type="entry name" value="SurA_N_3"/>
    <property type="match status" value="1"/>
</dbReference>
<gene>
    <name evidence="4" type="ORF">LQ327_10230</name>
</gene>
<dbReference type="PANTHER" id="PTHR47245">
    <property type="entry name" value="PEPTIDYLPROLYL ISOMERASE"/>
    <property type="match status" value="1"/>
</dbReference>
<keyword evidence="1" id="KW-0697">Rotamase</keyword>
<proteinExistence type="predicted"/>
<keyword evidence="5" id="KW-1185">Reference proteome</keyword>
<feature type="region of interest" description="Disordered" evidence="2">
    <location>
        <begin position="350"/>
        <end position="369"/>
    </location>
</feature>
<sequence length="369" mass="39128">MLTLERPRAASTVEKFRSPKPPRTRLRRVLVGILVALVTLASALGVPALMGAFPSVYTPPLPDGAAFAVGGRVITTAEYDKRLKTIQALYGAQAPTDPAGADRFRRDAAKAMAVADVMENAEADRNIVIPDTKVRQQLTDMISAQYGPGPDGYQKFTAGLAQAGSSEPEVLDELRQQYASAELIKQVTDPVQVQDSELPAEFPKYAARLGSPEQRKLSNIVVPTQDQANDILNQVRGGAPFADLARSQSLDGATKAAGGDLGDPITADKLQTSYAQAAFAAPKGQPFGPVQTSQGWNVGLVTDVIPGKPADFAQSQLQLKQAVLNDRKIAAWSSWLQSTLRSAGIRYADPYRPADPDGAPAGLGGTPGQ</sequence>
<protein>
    <submittedName>
        <fullName evidence="4">Peptidylprolyl isomerase</fullName>
        <ecNumber evidence="4">5.2.1.8</ecNumber>
    </submittedName>
</protein>
<dbReference type="InterPro" id="IPR000297">
    <property type="entry name" value="PPIase_PpiC"/>
</dbReference>
<reference evidence="4 5" key="1">
    <citation type="submission" date="2021-11" db="EMBL/GenBank/DDBJ databases">
        <title>Draft genome sequence of Actinomycetospora sp. SF1 isolated from the rhizosphere soil.</title>
        <authorList>
            <person name="Duangmal K."/>
            <person name="Chantavorakit T."/>
        </authorList>
    </citation>
    <scope>NUCLEOTIDE SEQUENCE [LARGE SCALE GENOMIC DNA]</scope>
    <source>
        <strain evidence="4 5">TBRC 5722</strain>
    </source>
</reference>
<feature type="domain" description="PpiC" evidence="3">
    <location>
        <begin position="212"/>
        <end position="303"/>
    </location>
</feature>
<evidence type="ECO:0000256" key="2">
    <source>
        <dbReference type="SAM" id="MobiDB-lite"/>
    </source>
</evidence>
<dbReference type="Gene3D" id="3.10.50.40">
    <property type="match status" value="1"/>
</dbReference>